<keyword evidence="3" id="KW-1185">Reference proteome</keyword>
<proteinExistence type="predicted"/>
<dbReference type="EMBL" id="CAJHJT010000034">
    <property type="protein sequence ID" value="CAD7005378.1"/>
    <property type="molecule type" value="Genomic_DNA"/>
</dbReference>
<organism evidence="2 3">
    <name type="scientific">Ceratitis capitata</name>
    <name type="common">Mediterranean fruit fly</name>
    <name type="synonym">Tephritis capitata</name>
    <dbReference type="NCBI Taxonomy" id="7213"/>
    <lineage>
        <taxon>Eukaryota</taxon>
        <taxon>Metazoa</taxon>
        <taxon>Ecdysozoa</taxon>
        <taxon>Arthropoda</taxon>
        <taxon>Hexapoda</taxon>
        <taxon>Insecta</taxon>
        <taxon>Pterygota</taxon>
        <taxon>Neoptera</taxon>
        <taxon>Endopterygota</taxon>
        <taxon>Diptera</taxon>
        <taxon>Brachycera</taxon>
        <taxon>Muscomorpha</taxon>
        <taxon>Tephritoidea</taxon>
        <taxon>Tephritidae</taxon>
        <taxon>Ceratitis</taxon>
        <taxon>Ceratitis</taxon>
    </lineage>
</organism>
<name>A0A811V4A5_CERCA</name>
<evidence type="ECO:0000256" key="1">
    <source>
        <dbReference type="SAM" id="MobiDB-lite"/>
    </source>
</evidence>
<evidence type="ECO:0000313" key="3">
    <source>
        <dbReference type="Proteomes" id="UP000606786"/>
    </source>
</evidence>
<dbReference type="AlphaFoldDB" id="A0A811V4A5"/>
<sequence>MTSLTPPLTVRRIALCTAHSTRSGLHSAYELIGGMHDVVIVDAKNIIVEVITMAKSIATMVAVKALRTRFWPTTVVPSSKQLKKKRKKRKKPNKKVSSATMFWMAGQCNAYVKYNNNTCSVLQHC</sequence>
<feature type="compositionally biased region" description="Basic residues" evidence="1">
    <location>
        <begin position="81"/>
        <end position="94"/>
    </location>
</feature>
<accession>A0A811V4A5</accession>
<evidence type="ECO:0000313" key="2">
    <source>
        <dbReference type="EMBL" id="CAD7005378.1"/>
    </source>
</evidence>
<comment type="caution">
    <text evidence="2">The sequence shown here is derived from an EMBL/GenBank/DDBJ whole genome shotgun (WGS) entry which is preliminary data.</text>
</comment>
<reference evidence="2" key="1">
    <citation type="submission" date="2020-11" db="EMBL/GenBank/DDBJ databases">
        <authorList>
            <person name="Whitehead M."/>
        </authorList>
    </citation>
    <scope>NUCLEOTIDE SEQUENCE</scope>
    <source>
        <strain evidence="2">EGII</strain>
    </source>
</reference>
<dbReference type="Proteomes" id="UP000606786">
    <property type="component" value="Unassembled WGS sequence"/>
</dbReference>
<protein>
    <submittedName>
        <fullName evidence="2">(Mediterranean fruit fly) hypothetical protein</fullName>
    </submittedName>
</protein>
<gene>
    <name evidence="2" type="ORF">CCAP1982_LOCUS13738</name>
</gene>
<feature type="region of interest" description="Disordered" evidence="1">
    <location>
        <begin position="77"/>
        <end position="96"/>
    </location>
</feature>